<keyword evidence="5" id="KW-0732">Signal</keyword>
<dbReference type="Proteomes" id="UP000003303">
    <property type="component" value="Unassembled WGS sequence"/>
</dbReference>
<dbReference type="EMBL" id="ACLR01000034">
    <property type="protein sequence ID" value="EEK17580.1"/>
    <property type="molecule type" value="Genomic_DNA"/>
</dbReference>
<dbReference type="PROSITE" id="PS51352">
    <property type="entry name" value="THIOREDOXIN_2"/>
    <property type="match status" value="1"/>
</dbReference>
<protein>
    <submittedName>
        <fullName evidence="7">Redoxin family protein</fullName>
    </submittedName>
</protein>
<dbReference type="STRING" id="596327.PORUE0001_0172"/>
<keyword evidence="2" id="KW-0645">Protease</keyword>
<evidence type="ECO:0000313" key="8">
    <source>
        <dbReference type="Proteomes" id="UP000003303"/>
    </source>
</evidence>
<dbReference type="Gene3D" id="3.40.30.10">
    <property type="entry name" value="Glutaredoxin"/>
    <property type="match status" value="1"/>
</dbReference>
<dbReference type="InterPro" id="IPR035986">
    <property type="entry name" value="PKD_dom_sf"/>
</dbReference>
<dbReference type="GO" id="GO:0006508">
    <property type="term" value="P:proteolysis"/>
    <property type="evidence" value="ECO:0007669"/>
    <property type="project" value="UniProtKB-KW"/>
</dbReference>
<keyword evidence="8" id="KW-1185">Reference proteome</keyword>
<dbReference type="InterPro" id="IPR036249">
    <property type="entry name" value="Thioredoxin-like_sf"/>
</dbReference>
<comment type="similarity">
    <text evidence="1">Belongs to the peptidase C25 family.</text>
</comment>
<dbReference type="SUPFAM" id="SSF52833">
    <property type="entry name" value="Thioredoxin-like"/>
    <property type="match status" value="1"/>
</dbReference>
<comment type="caution">
    <text evidence="7">The sequence shown here is derived from an EMBL/GenBank/DDBJ whole genome shotgun (WGS) entry which is preliminary data.</text>
</comment>
<organism evidence="7 8">
    <name type="scientific">Porphyromonas uenonis 60-3</name>
    <dbReference type="NCBI Taxonomy" id="596327"/>
    <lineage>
        <taxon>Bacteria</taxon>
        <taxon>Pseudomonadati</taxon>
        <taxon>Bacteroidota</taxon>
        <taxon>Bacteroidia</taxon>
        <taxon>Bacteroidales</taxon>
        <taxon>Porphyromonadaceae</taxon>
        <taxon>Porphyromonas</taxon>
    </lineage>
</organism>
<dbReference type="Pfam" id="PF18962">
    <property type="entry name" value="Por_Secre_tail"/>
    <property type="match status" value="1"/>
</dbReference>
<sequence>MNKLITRLALSITLVGGMLLPATQATAQQEVSMQELQLIQPSGLRAVKPLVNDKANLMVDLKTSQYKAKDINGKEYDIDAILNSGKLILFDFSASWCGPCWAVHSAGILDKLYEKFGPKGTDQIVVLWVEASGEPIEAIKGDKTKFNRNKTQGDWTKDPDGKPVPYPIISDSKLHATLGIDVIGFPTLALVGKNKWIQCWSELITKDPEFPDFVDLMDLFVDENSAPKTVSFQGPKEFYQGESLTMRLFYRSVAPTTEVKWEAPEGVTLKKVNDEEYTVSVNKVGTYELKATVTNKNGSATGKTTITVSKPIDTFPFEARMDTKDKLDKGWRSIDNDGDGLGFESFSGQGFLERLGLTFKKKIGAENSDDCLISFGTFYPNKVKTNSKGQLTGFEGLTIKPDNVLLSAPLVIPADVAKPTFSCYISSFFNATKADQLKVMVSELNGTPVELIAPQNANSEDWTLISADLSAYKGKTIQLSLVPVVNGSSAILVDQLRVTMDGKTDVEAPTLSLETTLYPNPASDYVTVRTRVGSTIELFAADGTMLSTTQATGERTTIALAQLPAGRYIARITSLEGEVVFRPLIIK</sequence>
<dbReference type="SUPFAM" id="SSF49299">
    <property type="entry name" value="PKD domain"/>
    <property type="match status" value="1"/>
</dbReference>
<keyword evidence="3" id="KW-0788">Thiol protease</keyword>
<dbReference type="InterPro" id="IPR013740">
    <property type="entry name" value="Redoxin"/>
</dbReference>
<feature type="domain" description="Thioredoxin" evidence="6">
    <location>
        <begin position="57"/>
        <end position="222"/>
    </location>
</feature>
<feature type="signal peptide" evidence="5">
    <location>
        <begin position="1"/>
        <end position="27"/>
    </location>
</feature>
<dbReference type="Pfam" id="PF08534">
    <property type="entry name" value="Redoxin"/>
    <property type="match status" value="1"/>
</dbReference>
<feature type="chain" id="PRO_5002916408" evidence="5">
    <location>
        <begin position="28"/>
        <end position="587"/>
    </location>
</feature>
<dbReference type="RefSeq" id="WP_007364615.1">
    <property type="nucleotide sequence ID" value="NZ_ACLR01000034.1"/>
</dbReference>
<dbReference type="InterPro" id="IPR013766">
    <property type="entry name" value="Thioredoxin_domain"/>
</dbReference>
<keyword evidence="3" id="KW-0378">Hydrolase</keyword>
<dbReference type="GO" id="GO:0016491">
    <property type="term" value="F:oxidoreductase activity"/>
    <property type="evidence" value="ECO:0007669"/>
    <property type="project" value="InterPro"/>
</dbReference>
<evidence type="ECO:0000256" key="1">
    <source>
        <dbReference type="ARBA" id="ARBA00006067"/>
    </source>
</evidence>
<dbReference type="Gene3D" id="2.60.40.10">
    <property type="entry name" value="Immunoglobulins"/>
    <property type="match status" value="1"/>
</dbReference>
<dbReference type="InterPro" id="IPR026444">
    <property type="entry name" value="Secre_tail"/>
</dbReference>
<reference evidence="7 8" key="1">
    <citation type="submission" date="2009-04" db="EMBL/GenBank/DDBJ databases">
        <authorList>
            <person name="Sebastian Y."/>
            <person name="Madupu R."/>
            <person name="Durkin A.S."/>
            <person name="Torralba M."/>
            <person name="Methe B."/>
            <person name="Sutton G.G."/>
            <person name="Strausberg R.L."/>
            <person name="Nelson K.E."/>
        </authorList>
    </citation>
    <scope>NUCLEOTIDE SEQUENCE [LARGE SCALE GENOMIC DNA]</scope>
    <source>
        <strain evidence="7 8">60-3</strain>
    </source>
</reference>
<dbReference type="GO" id="GO:0008234">
    <property type="term" value="F:cysteine-type peptidase activity"/>
    <property type="evidence" value="ECO:0007669"/>
    <property type="project" value="UniProtKB-KW"/>
</dbReference>
<dbReference type="OrthoDB" id="1011839at2"/>
<dbReference type="AlphaFoldDB" id="C2M9M2"/>
<gene>
    <name evidence="7" type="ORF">PORUE0001_0172</name>
</gene>
<evidence type="ECO:0000256" key="5">
    <source>
        <dbReference type="SAM" id="SignalP"/>
    </source>
</evidence>
<evidence type="ECO:0000313" key="7">
    <source>
        <dbReference type="EMBL" id="EEK17580.1"/>
    </source>
</evidence>
<evidence type="ECO:0000259" key="6">
    <source>
        <dbReference type="PROSITE" id="PS51352"/>
    </source>
</evidence>
<evidence type="ECO:0000256" key="3">
    <source>
        <dbReference type="ARBA" id="ARBA00022807"/>
    </source>
</evidence>
<dbReference type="NCBIfam" id="TIGR04183">
    <property type="entry name" value="Por_Secre_tail"/>
    <property type="match status" value="1"/>
</dbReference>
<evidence type="ECO:0000256" key="4">
    <source>
        <dbReference type="ARBA" id="ARBA00023026"/>
    </source>
</evidence>
<proteinExistence type="inferred from homology"/>
<keyword evidence="4" id="KW-0843">Virulence</keyword>
<evidence type="ECO:0000256" key="2">
    <source>
        <dbReference type="ARBA" id="ARBA00022670"/>
    </source>
</evidence>
<dbReference type="Gene3D" id="2.60.120.200">
    <property type="match status" value="1"/>
</dbReference>
<accession>C2M9M2</accession>
<dbReference type="InterPro" id="IPR013783">
    <property type="entry name" value="Ig-like_fold"/>
</dbReference>
<name>C2M9M2_9PORP</name>
<dbReference type="eggNOG" id="COG0526">
    <property type="taxonomic scope" value="Bacteria"/>
</dbReference>